<reference evidence="2 3" key="1">
    <citation type="journal article" date="2015" name="Sci. Rep.">
        <title>Genome of the facultative scuticociliatosis pathogen Pseudocohnilembus persalinus provides insight into its virulence through horizontal gene transfer.</title>
        <authorList>
            <person name="Xiong J."/>
            <person name="Wang G."/>
            <person name="Cheng J."/>
            <person name="Tian M."/>
            <person name="Pan X."/>
            <person name="Warren A."/>
            <person name="Jiang C."/>
            <person name="Yuan D."/>
            <person name="Miao W."/>
        </authorList>
    </citation>
    <scope>NUCLEOTIDE SEQUENCE [LARGE SCALE GENOMIC DNA]</scope>
    <source>
        <strain evidence="2">36N120E</strain>
    </source>
</reference>
<dbReference type="OrthoDB" id="313566at2759"/>
<dbReference type="GO" id="GO:0016887">
    <property type="term" value="F:ATP hydrolysis activity"/>
    <property type="evidence" value="ECO:0007669"/>
    <property type="project" value="InterPro"/>
</dbReference>
<dbReference type="EMBL" id="LDAU01000202">
    <property type="protein sequence ID" value="KRW99887.1"/>
    <property type="molecule type" value="Genomic_DNA"/>
</dbReference>
<keyword evidence="3" id="KW-1185">Reference proteome</keyword>
<dbReference type="Gene3D" id="3.40.50.300">
    <property type="entry name" value="P-loop containing nucleotide triphosphate hydrolases"/>
    <property type="match status" value="1"/>
</dbReference>
<dbReference type="InParanoid" id="A0A0V0QCM3"/>
<dbReference type="InterPro" id="IPR031248">
    <property type="entry name" value="RNF213"/>
</dbReference>
<evidence type="ECO:0000313" key="3">
    <source>
        <dbReference type="Proteomes" id="UP000054937"/>
    </source>
</evidence>
<name>A0A0V0QCM3_PSEPJ</name>
<comment type="caution">
    <text evidence="2">The sequence shown here is derived from an EMBL/GenBank/DDBJ whole genome shotgun (WGS) entry which is preliminary data.</text>
</comment>
<accession>A0A0V0QCM3</accession>
<dbReference type="GO" id="GO:0004842">
    <property type="term" value="F:ubiquitin-protein transferase activity"/>
    <property type="evidence" value="ECO:0007669"/>
    <property type="project" value="InterPro"/>
</dbReference>
<evidence type="ECO:0000256" key="1">
    <source>
        <dbReference type="SAM" id="Coils"/>
    </source>
</evidence>
<dbReference type="SUPFAM" id="SSF52540">
    <property type="entry name" value="P-loop containing nucleoside triphosphate hydrolases"/>
    <property type="match status" value="2"/>
</dbReference>
<feature type="coiled-coil region" evidence="1">
    <location>
        <begin position="1536"/>
        <end position="1563"/>
    </location>
</feature>
<protein>
    <submittedName>
        <fullName evidence="2">p-loop containing nucleoside triphosphate hydrolase</fullName>
    </submittedName>
</protein>
<dbReference type="InterPro" id="IPR027417">
    <property type="entry name" value="P-loop_NTPase"/>
</dbReference>
<proteinExistence type="predicted"/>
<organism evidence="2 3">
    <name type="scientific">Pseudocohnilembus persalinus</name>
    <name type="common">Ciliate</name>
    <dbReference type="NCBI Taxonomy" id="266149"/>
    <lineage>
        <taxon>Eukaryota</taxon>
        <taxon>Sar</taxon>
        <taxon>Alveolata</taxon>
        <taxon>Ciliophora</taxon>
        <taxon>Intramacronucleata</taxon>
        <taxon>Oligohymenophorea</taxon>
        <taxon>Scuticociliatia</taxon>
        <taxon>Philasterida</taxon>
        <taxon>Pseudocohnilembidae</taxon>
        <taxon>Pseudocohnilembus</taxon>
    </lineage>
</organism>
<keyword evidence="2" id="KW-0378">Hydrolase</keyword>
<gene>
    <name evidence="2" type="ORF">PPERSA_12563</name>
</gene>
<sequence length="4445" mass="528953">MPQYDENLSYEENIKFALDSWFDQLIQQGSLRNDIKQNDEQNMIDETEKWLQGYRQQQGNINEKEVRDIINDWIWEIQMDLRQKNHNISNTSYFTSPAKKKRNEKEYYKHLLDQYFQKKMENDEIQKPLKSNQFDDLSLIANKWGEEYKQNSKHKINEKKLEQSIDEWLEELFNDKRLKLKGTYSDKKWDNMIQNKGTFYIGKPLKKNVSQDINEFVNKKIQAGEIDQQIFQKPKLLRQITNQWAKQQQQNDGDLDAGTEIEIENWIKQKTGGQSFNMWGNPKGSIKDLLDEYFDNKIRANFLKPKLIDNGVELLKELCQQWLIDYENSQKPKKIDEAEIQGEIDEWLQDIIRGRREQFQKNQDNNIDILLNDYFDKQIQRGNIKPNISENNPKKIQALLDKWMDIYQETQKPRKVDLDKINQQIDQWIHNNDNDGNLQQLIGKQRGNQSQISQNLSDIYEKGKIIQNKEDLKDLLDNFIKNKIKQGKLDQNLNLNPQKNLLDACNIWKTQIFKKQESLKLNKDDILDLIEQYIKEVKNKQRAQIQNLSAFDNSYLDILDELELDNQSAMENFSEFLQIKIREGVRKPDVNQNSNQVEDYCQSGWLDHFFIDNKPVNNTKININKAQKQAEKEIEYLKDGYKIQEVSRIDGNFYKDILNEKEIEIQKCLDDLEQFLDIKIKQQILEPELKENEEKELIQQCQNWEKQFKNDKINKKEMDQIIQKYIKEIQADYRRPQFKSFLENKYANLLGDDKQIIKENVKDLIDEYLDLKIKQEQLKPNLSQNQEALLRQKIAEWENYNRKIDSKIPVVSKIIVHQSVDDWIKESMNGGDIQDKKKVGRDPDIGYNYYNNLLNDVEKRKTQLNDILDDLFDILKVKNIVSYDLKSEMSDKLAELANRYLSLIQNDQKPSKIQNDIETNPFYFLLNKQEKQKERIKKTLDLFMQSKIDQRDIEANLNKNPPQKLKEAIFNDFNKAHIYLKKNMPEYELTNTNEALIRETLQDYVKEVQRNWRPDYINIDIKTKLEKMQRNQEFDQFLNELDLQKAQARDLFMEWLDIQVFSNKLLANLPKNSEQKLREEGQNWKKCLENEIQVQKISEEQINICITEVISDILQKKKFERPEKRTIFVYQEKIDLNTKERFIIQDLLDDYFEIQVKKKNINPLIETNPDKKLEQIGRDWYVNFKNDENLELNLEESEIKKFIKAYVQQIKDCRGYFFKAIQRRRKNTRNNDVDIQTQIKYLQQSMEAYFNDLKKNNQIKPVINQNEESQIKDNLDEWHQDYLIKEQNTLPENIIKIAKEDWLENIYRQNEGEKKDSVINFTDQNQSENKSDVFLNLEHSSRQGGHKSFDKNIKNLSKIYPQSIKSGEKENNMTQSLDTQTYFLPNQKINNRAGDEDQIHQDDFEFDHFDQIDNNDNTYNKTFNSNNNNNTNIFSRKNRQSINSMGTADNNQSKNKLINDRDDMESIFENQSNKYLEDSHNPYIINAQHQQQFADQPSETRSQINFEIKKNGIQFTMYFKNLFSGFKKVLLVLEDVKNKNGQKEKLELQMKKENINLAFLDNLKINILKNKLTYHYIGKTNFKTYRSEQFTFPQNLYYTFDSPQSFKSINCGFIFCQSRSFNNPEKQQRQTQMVKKVYQHEKEKNGEKNAVKKLKQMQKQFKNRGQIDKFPSEDFKQQLKQKNKKKDFENFKEDLQNLKESDQINNEQEKIGEILEMAAENKKQIDPKDFNDIKKIALNFKGYKNLILFKLKYMYQEDFENKREYIFQEVRDDKEDPLLILEYCINNEIFVDMDQQEIEELYKILFPKILAQRNLLNILKFLRNFPLFKGMRPFNEIKYNLVSIEDWKQFIEFYSMYPEIFQETSQEEIFYQLKQYISDMYLSTKDFYVMFEFLIQVDEVVINAKHINKELRKELCQQNLEQISLLFKEKYSCEKTTRCIDIIENFSTKERKKIQYYEILTFNFNRLLEIKDRDDVYKIGDLLDQQRFRKIDMLQNLFDSYTDNILGKFQLNLQEFFDQDMFYDFTKRFLPFRFSEKNTIILKIKEIFTEFWWKIHSENINFQYLQEELLRLFEGRSLLYSDLQIYFKSENYKDYVNLQNDLDQLAIFFVDFCFLDGQQFNPNLAPDLMIFLQFDKQYQKIKAIKQIAKLFRFQDEQIQKYQDYIKKLKEGNEDLQLEEIIKNSKRAIKNIKVLSSDFNDEQFEEFILFAKIIKVVKFLVGYSDKNFQDFIGVQDEIDPKLNKALQILHDNNPTTNNLYNQCLQIHEFRNLFQELYIRIQKEKQKNEKYLSDLHYTLPYLRAVEDLLQGSQKTSDTTLFIIKQIIKDGRYIVHIKKETCQFYAKIDRKINQQDLSQIYQKIILLSSVKVLDQYKLSKEELDYYLTAYSQQLFRIQYLNKLIEELQQLGHFEYQQYKNKFDNLDLGYEKCMDKIEQEIMKCQKCLEEWKLLVQKMLKNYPHLTLIPQKMYLELLNFFLANNSQKLKSQKFDKNSEEKIRDLFLSFGDDIDIKTFQQSSKTSRNLRKNEIGIQKLAEFLEESLSEKEMTNNKLILIYIVKGHDDWIGVQFPQFQQQNLKIQLQKQIKDKIQVYTSAYAGLGKSYQIEYQTKGLNTKRIAIHGTYNKEEILKELQKKLYGQYEQVEAIHLDITERKNKLELDFILFELLLLRFGNYNNTSFIYLPLNLKIYLEIQNTYQADLAKNTFILSVFNFSHLNFSIKAVQIDQNVHKSLQRCLRYLQGIKRGEKSEKDRLSLDYGFEYLNGQKKYPVIPPAEGQQLLEEFLFKKIKKPSFYLLKFFVRFFGRQLKGIDMSPFFSLSINSIDDVVKLGNLRFSLIKLLLEVSLTQAIQQQINLNNEEDLLEEDLYGLQNQNLELLQEKNNQIEQYIIEIASKVPKFSDLEQDFVAFNKDGTITTCYSKSRLPKELYLMYKIQKQTNQEQEIPNLKTDNQCSLAKWLIYLCNKNPSKIFKNYSATTLEASMMPMSLQNKLRDIAIYSDNFYKMALIYLRIACKVPAIPMGETGIGKTALIDLLSKVMGYQYIKLDVHAGVEKEYIVAKVQEAQKRARKDNRVLLFLDEINTNENITGLIKEIIVDHRILGEPISKYVVVVGACNPYKMKIDKLETFTTGIQHAKTEQQAQPLVYQVLPMSQSMYQFIWNYDKLNSNDEIFYIKKIIQCEGLFLSSEINNFLVDTVFLSQQFIRECQMQWSCSLRDVKRFAKLTAWFMKYYFVKKQEFLRTKLSINEIKFKSCILSFAVCFQNRLPTGELKKMYRDYIMEIYKENLAQHQLTIPEKLMNQDDIFDHVFTNECIFILKCVGPSADISKNLALRENVLAMFVSILNKIPLFLTGSPGQSKSLSFSLLHKAMKGLDSKNNFFKMLPAIKVYYYQGNLQSTSQNIEKVYKETLYRQNYFIEHQINHIAVLLFDEIGLAELSPNNPLKILHSILENPKISFISISNWQLDASKMNRGIHISRELPSIKELEFTAQDILSEMHSQLSESQVSGESPLKGLQKKQEFLEKCIQQTIGIVIECFKLLENYRSNLFGMRDFYALIKQISAQYGNQQSELEFVKIICMSFFRNFGGFKVSRQIIQRELAKEFGAKFQDIVQEIPSGAHLISCNLTEKLRNYKNRNLFIFAEEIETTVLFIENQLKSQCKTFIGSDFKEDNQDQMVHKIINNIITCVETGIPVVCANLEHVYQYFYDVFNQNPIEEKGKLWCRVTYGTDSNLIEIHPNFKFIIVSKLSFNQNIDTALLNRFEKHEYINLQILEGEQSINALHLVKDWFSKNFYNGIELFVFNNEDDQKLNSFFAAIIKNNEEKLKLCGVKEPQEQLIFEHCQDDIIQLSHFTGIMQSKNANINKIYFQKQAHESLLQAVEYYDSLCGIQEQISAEKKELFYDFKGFSMIAYTFSQFNQQEMEAFKDFGASLISLESIVSESHLDEELIKFFRDSEKKILFLTADLLNDSSEKLLLARSYLNQQIYMYRNPSQFEQGDQFRRRSIYYQDNSQRKNVMLIVRLLDKKCNLLSFSPQWKQISLDNLSICYKNPEQVLENYDQIKQVNEILDLSYLMYCNLDQVLLSQPLLEYFFSQKSILSQSYLKKKNIKITNFEKVLQYLFPKKIENKEVIDKIFWVSQILLKQNPKINEVNWQKSLLNTLNGEISMSYHKTIYNYLEEQFIQVFSFIFEQIEQELQKPQKDKIIQKIQDFSQDEQTLNNNFKQFLKKEFEQSSICTDLEKVAQKYIQEEIDNEKLTYINLRLHNQENKYMLYKDLYLMVKFVAQSDFNGKQGQLITKVLSELQLLKQFGLEEILKDLSLGHILSLVKGLENDLTEKLVELCDDQYKEPFEEEDLEILKNYLAVNGINHMEFINTLGEFLIRKLLLNKDSDIKNQELLLYLYEDEFKLLWSEELRQQLGNLKKSYKNMGIKVSQTYEAFWTLQIDEKF</sequence>
<keyword evidence="1" id="KW-0175">Coiled coil</keyword>
<evidence type="ECO:0000313" key="2">
    <source>
        <dbReference type="EMBL" id="KRW99887.1"/>
    </source>
</evidence>
<dbReference type="Proteomes" id="UP000054937">
    <property type="component" value="Unassembled WGS sequence"/>
</dbReference>
<dbReference type="PANTHER" id="PTHR22605">
    <property type="entry name" value="RZ-TYPE DOMAIN-CONTAINING PROTEIN"/>
    <property type="match status" value="1"/>
</dbReference>
<dbReference type="PANTHER" id="PTHR22605:SF1">
    <property type="entry name" value="RZ-TYPE DOMAIN-CONTAINING PROTEIN"/>
    <property type="match status" value="1"/>
</dbReference>